<dbReference type="PROSITE" id="PS51257">
    <property type="entry name" value="PROKAR_LIPOPROTEIN"/>
    <property type="match status" value="1"/>
</dbReference>
<evidence type="ECO:0008006" key="3">
    <source>
        <dbReference type="Google" id="ProtNLM"/>
    </source>
</evidence>
<proteinExistence type="predicted"/>
<keyword evidence="2" id="KW-1185">Reference proteome</keyword>
<dbReference type="EMBL" id="JAVIXS010000015">
    <property type="protein sequence ID" value="MDR4953703.1"/>
    <property type="molecule type" value="Genomic_DNA"/>
</dbReference>
<evidence type="ECO:0000313" key="2">
    <source>
        <dbReference type="Proteomes" id="UP001260959"/>
    </source>
</evidence>
<evidence type="ECO:0000313" key="1">
    <source>
        <dbReference type="EMBL" id="MDR4953703.1"/>
    </source>
</evidence>
<sequence length="318" mass="36632">MKNLIILLSFLSIFSCKKAQEKISKPSFSQEISIDKNWNGDALISDLNFVKSINPTCKLKTTFFNRSEKQVEEDDSKCALSKIKFDYEKLNSLNKKSNIGKIASNIELFIKNTVPKSDNADLSYQTTLYIEKNKTTTDSIVIYQSFNFSEALTVKTKYYYLDKSEIHLLDIVEDESGTNVEKWEHYKINSLGKISLVQQKTFSKDNNITKTDINFWKGEYHFEASNRDEAKTIFNITINSLEDISVDVTEEGIKNTYSQLKAEEVNNQKIKIKYDNSSEDMGIIYIEKSDDSYFISGNPIYFINPGNNEMPLQKLKNK</sequence>
<accession>A0ABU1E7G1</accession>
<gene>
    <name evidence="1" type="ORF">REB14_16110</name>
</gene>
<name>A0ABU1E7G1_9FLAO</name>
<protein>
    <recommendedName>
        <fullName evidence="3">Lipoprotein</fullName>
    </recommendedName>
</protein>
<reference evidence="1 2" key="1">
    <citation type="submission" date="2023-08" db="EMBL/GenBank/DDBJ databases">
        <authorList>
            <person name="Maltman C."/>
        </authorList>
    </citation>
    <scope>NUCLEOTIDE SEQUENCE [LARGE SCALE GENOMIC DNA]</scope>
    <source>
        <strain evidence="1 2">ES2</strain>
    </source>
</reference>
<dbReference type="RefSeq" id="WP_079240946.1">
    <property type="nucleotide sequence ID" value="NZ_JAVIXS010000015.1"/>
</dbReference>
<organism evidence="1 2">
    <name type="scientific">Chryseobacterium metallicongregator</name>
    <dbReference type="NCBI Taxonomy" id="3073042"/>
    <lineage>
        <taxon>Bacteria</taxon>
        <taxon>Pseudomonadati</taxon>
        <taxon>Bacteroidota</taxon>
        <taxon>Flavobacteriia</taxon>
        <taxon>Flavobacteriales</taxon>
        <taxon>Weeksellaceae</taxon>
        <taxon>Chryseobacterium group</taxon>
        <taxon>Chryseobacterium</taxon>
    </lineage>
</organism>
<dbReference type="Proteomes" id="UP001260959">
    <property type="component" value="Unassembled WGS sequence"/>
</dbReference>
<comment type="caution">
    <text evidence="1">The sequence shown here is derived from an EMBL/GenBank/DDBJ whole genome shotgun (WGS) entry which is preliminary data.</text>
</comment>